<dbReference type="Pfam" id="PF02779">
    <property type="entry name" value="Transket_pyr"/>
    <property type="match status" value="1"/>
</dbReference>
<feature type="site" description="Important for catalytic activity" evidence="18">
    <location>
        <position position="28"/>
    </location>
</feature>
<dbReference type="InterPro" id="IPR005475">
    <property type="entry name" value="Transketolase-like_Pyr-bd"/>
</dbReference>
<evidence type="ECO:0000256" key="15">
    <source>
        <dbReference type="PIRSR" id="PIRSR605478-2"/>
    </source>
</evidence>
<evidence type="ECO:0000256" key="5">
    <source>
        <dbReference type="ARBA" id="ARBA00011738"/>
    </source>
</evidence>
<feature type="binding site" evidence="16">
    <location>
        <position position="158"/>
    </location>
    <ligand>
        <name>thiamine diphosphate</name>
        <dbReference type="ChEBI" id="CHEBI:58937"/>
    </ligand>
</feature>
<dbReference type="CDD" id="cd07033">
    <property type="entry name" value="TPP_PYR_DXS_TK_like"/>
    <property type="match status" value="1"/>
</dbReference>
<evidence type="ECO:0000256" key="7">
    <source>
        <dbReference type="ARBA" id="ARBA00022679"/>
    </source>
</evidence>
<evidence type="ECO:0000313" key="21">
    <source>
        <dbReference type="Proteomes" id="UP000553963"/>
    </source>
</evidence>
<dbReference type="InterPro" id="IPR049557">
    <property type="entry name" value="Transketolase_CS"/>
</dbReference>
<dbReference type="Gene3D" id="3.40.50.920">
    <property type="match status" value="1"/>
</dbReference>
<dbReference type="Gene3D" id="3.40.50.970">
    <property type="match status" value="2"/>
</dbReference>
<comment type="cofactor">
    <cofactor evidence="2">
        <name>Mn(2+)</name>
        <dbReference type="ChEBI" id="CHEBI:29035"/>
    </cofactor>
</comment>
<evidence type="ECO:0000256" key="16">
    <source>
        <dbReference type="PIRSR" id="PIRSR605478-3"/>
    </source>
</evidence>
<evidence type="ECO:0000313" key="20">
    <source>
        <dbReference type="EMBL" id="MBB3933430.1"/>
    </source>
</evidence>
<dbReference type="PANTHER" id="PTHR43522">
    <property type="entry name" value="TRANSKETOLASE"/>
    <property type="match status" value="1"/>
</dbReference>
<keyword evidence="7 20" id="KW-0808">Transferase</keyword>
<comment type="caution">
    <text evidence="20">The sequence shown here is derived from an EMBL/GenBank/DDBJ whole genome shotgun (WGS) entry which is preliminary data.</text>
</comment>
<feature type="binding site" evidence="17">
    <location>
        <position position="187"/>
    </location>
    <ligand>
        <name>Mg(2+)</name>
        <dbReference type="ChEBI" id="CHEBI:18420"/>
    </ligand>
</feature>
<feature type="binding site" evidence="16">
    <location>
        <position position="263"/>
    </location>
    <ligand>
        <name>thiamine diphosphate</name>
        <dbReference type="ChEBI" id="CHEBI:58937"/>
    </ligand>
</feature>
<feature type="binding site" evidence="15">
    <location>
        <position position="263"/>
    </location>
    <ligand>
        <name>substrate</name>
    </ligand>
</feature>
<feature type="binding site" evidence="15">
    <location>
        <position position="361"/>
    </location>
    <ligand>
        <name>substrate</name>
    </ligand>
</feature>
<comment type="cofactor">
    <cofactor evidence="3">
        <name>Co(2+)</name>
        <dbReference type="ChEBI" id="CHEBI:48828"/>
    </cofactor>
</comment>
<evidence type="ECO:0000259" key="19">
    <source>
        <dbReference type="SMART" id="SM00861"/>
    </source>
</evidence>
<dbReference type="SUPFAM" id="SSF52518">
    <property type="entry name" value="Thiamin diphosphate-binding fold (THDP-binding)"/>
    <property type="match status" value="2"/>
</dbReference>
<feature type="binding site" evidence="16">
    <location>
        <begin position="116"/>
        <end position="118"/>
    </location>
    <ligand>
        <name>thiamine diphosphate</name>
        <dbReference type="ChEBI" id="CHEBI:58937"/>
    </ligand>
</feature>
<dbReference type="SMART" id="SM00861">
    <property type="entry name" value="Transket_pyr"/>
    <property type="match status" value="1"/>
</dbReference>
<dbReference type="FunFam" id="3.40.50.970:FF:000045">
    <property type="entry name" value="Transketolase"/>
    <property type="match status" value="1"/>
</dbReference>
<dbReference type="RefSeq" id="WP_183401082.1">
    <property type="nucleotide sequence ID" value="NZ_JACIDS010000006.1"/>
</dbReference>
<dbReference type="GO" id="GO:0004802">
    <property type="term" value="F:transketolase activity"/>
    <property type="evidence" value="ECO:0007669"/>
    <property type="project" value="UniProtKB-UniRule"/>
</dbReference>
<sequence>MNSPAKRDIANAIRFLTVDVVQEANSGHPGTAMGMADIAEVLWNDFLRHNPANPRWANRDRFVQSNGHGSMLIYSLLHLSGYGLTVEDLRRHRKLHSKTPGHPEHGITAGVETTTGPLGQGFANAVGMALAERKLAAEFNRDGFPVVDHMTYVFVGDGCLMEGVAQEAASLAGALRLGKLVAVYDDNNISIDGEVGGWFADDTAARFRALGWNVIADVDGHDPKAVWDALAAARTSQDRPTMICCKTIIGFGAPNKQGKEEAHGAPLGADEVALTRQALAWDHPAFFVPNEIYAAWDARARGAVQEAAWNDLFAAYRAAHPDLAAAFERRMAGQVPPSVASWVEEEAQRIVIADPVKQPIRKASSRVVGKLAALVPELIGGSADVSVSTLAWTAASRSITASDFSGNFVHYGVREFGMSAIMNGMAAHGGLIPYGSSYLVFSDYSRNAVRMAALMGLRAIFLYTHDSIGVGEDGPTHQPVEQIVALRAIPNISVWRPGSELEALAAWQSALERKGPSVIIAARQDGAVFAHRPDDLAGIRRGGYVLRQRGAGKPDVVLAATGSELALALAAADRLEADGLIVRVVSIPNGNLFARQDASYRDEVLATGTPTVFVEAGSPFYWHQFLKGPGTVVGVESFGESAPGPEVYRHLGVTADRVVDEARALLNAR</sequence>
<proteinExistence type="inferred from homology"/>
<dbReference type="InterPro" id="IPR005478">
    <property type="entry name" value="Transketolase_bac-like"/>
</dbReference>
<dbReference type="GO" id="GO:0006098">
    <property type="term" value="P:pentose-phosphate shunt"/>
    <property type="evidence" value="ECO:0007669"/>
    <property type="project" value="TreeGrafter"/>
</dbReference>
<feature type="binding site" evidence="15">
    <location>
        <position position="465"/>
    </location>
    <ligand>
        <name>substrate</name>
    </ligand>
</feature>
<feature type="binding site" evidence="15">
    <location>
        <position position="523"/>
    </location>
    <ligand>
        <name>substrate</name>
    </ligand>
</feature>
<organism evidence="20 21">
    <name type="scientific">Kaistia hirudinis</name>
    <dbReference type="NCBI Taxonomy" id="1293440"/>
    <lineage>
        <taxon>Bacteria</taxon>
        <taxon>Pseudomonadati</taxon>
        <taxon>Pseudomonadota</taxon>
        <taxon>Alphaproteobacteria</taxon>
        <taxon>Hyphomicrobiales</taxon>
        <taxon>Kaistiaceae</taxon>
        <taxon>Kaistia</taxon>
    </lineage>
</organism>
<feature type="binding site" evidence="15">
    <location>
        <position position="477"/>
    </location>
    <ligand>
        <name>substrate</name>
    </ligand>
</feature>
<feature type="binding site" evidence="17">
    <location>
        <position position="157"/>
    </location>
    <ligand>
        <name>Mg(2+)</name>
        <dbReference type="ChEBI" id="CHEBI:18420"/>
    </ligand>
</feature>
<comment type="subunit">
    <text evidence="5">Homodimer.</text>
</comment>
<keyword evidence="8 17" id="KW-0479">Metal-binding</keyword>
<feature type="domain" description="Transketolase-like pyrimidine-binding" evidence="19">
    <location>
        <begin position="358"/>
        <end position="528"/>
    </location>
</feature>
<evidence type="ECO:0000256" key="4">
    <source>
        <dbReference type="ARBA" id="ARBA00007131"/>
    </source>
</evidence>
<evidence type="ECO:0000256" key="11">
    <source>
        <dbReference type="ARBA" id="ARBA00023052"/>
    </source>
</evidence>
<feature type="binding site" evidence="17">
    <location>
        <position position="189"/>
    </location>
    <ligand>
        <name>Mg(2+)</name>
        <dbReference type="ChEBI" id="CHEBI:18420"/>
    </ligand>
</feature>
<dbReference type="Pfam" id="PF00456">
    <property type="entry name" value="Transketolase_N"/>
    <property type="match status" value="1"/>
</dbReference>
<evidence type="ECO:0000256" key="1">
    <source>
        <dbReference type="ARBA" id="ARBA00001913"/>
    </source>
</evidence>
<feature type="binding site" evidence="15">
    <location>
        <position position="473"/>
    </location>
    <ligand>
        <name>substrate</name>
    </ligand>
</feature>
<dbReference type="Proteomes" id="UP000553963">
    <property type="component" value="Unassembled WGS sequence"/>
</dbReference>
<dbReference type="SUPFAM" id="SSF52922">
    <property type="entry name" value="TK C-terminal domain-like"/>
    <property type="match status" value="1"/>
</dbReference>
<name>A0A840ASQ7_9HYPH</name>
<feature type="binding site" evidence="16">
    <location>
        <position position="441"/>
    </location>
    <ligand>
        <name>thiamine diphosphate</name>
        <dbReference type="ChEBI" id="CHEBI:58937"/>
    </ligand>
</feature>
<dbReference type="NCBIfam" id="TIGR00232">
    <property type="entry name" value="tktlase_bact"/>
    <property type="match status" value="1"/>
</dbReference>
<evidence type="ECO:0000256" key="10">
    <source>
        <dbReference type="ARBA" id="ARBA00022842"/>
    </source>
</evidence>
<evidence type="ECO:0000256" key="13">
    <source>
        <dbReference type="NCBIfam" id="TIGR00232"/>
    </source>
</evidence>
<feature type="binding site" evidence="16">
    <location>
        <position position="187"/>
    </location>
    <ligand>
        <name>thiamine diphosphate</name>
        <dbReference type="ChEBI" id="CHEBI:58937"/>
    </ligand>
</feature>
<evidence type="ECO:0000256" key="18">
    <source>
        <dbReference type="PIRSR" id="PIRSR605478-5"/>
    </source>
</evidence>
<keyword evidence="10 17" id="KW-0460">Magnesium</keyword>
<feature type="binding site" evidence="15">
    <location>
        <position position="388"/>
    </location>
    <ligand>
        <name>substrate</name>
    </ligand>
</feature>
<dbReference type="GO" id="GO:0046872">
    <property type="term" value="F:metal ion binding"/>
    <property type="evidence" value="ECO:0007669"/>
    <property type="project" value="UniProtKB-KW"/>
</dbReference>
<evidence type="ECO:0000256" key="3">
    <source>
        <dbReference type="ARBA" id="ARBA00001941"/>
    </source>
</evidence>
<comment type="cofactor">
    <cofactor evidence="17">
        <name>Mg(2+)</name>
        <dbReference type="ChEBI" id="CHEBI:18420"/>
    </cofactor>
    <text evidence="17">Binds 1 Mg(2+) ion per subunit. Can also utilize other divalent metal cations, such as Ca(2+), Mn(2+) and Co(2+).</text>
</comment>
<reference evidence="20 21" key="1">
    <citation type="submission" date="2020-08" db="EMBL/GenBank/DDBJ databases">
        <title>Genomic Encyclopedia of Type Strains, Phase IV (KMG-IV): sequencing the most valuable type-strain genomes for metagenomic binning, comparative biology and taxonomic classification.</title>
        <authorList>
            <person name="Goeker M."/>
        </authorList>
    </citation>
    <scope>NUCLEOTIDE SEQUENCE [LARGE SCALE GENOMIC DNA]</scope>
    <source>
        <strain evidence="20 21">DSM 25966</strain>
    </source>
</reference>
<dbReference type="InterPro" id="IPR009014">
    <property type="entry name" value="Transketo_C/PFOR_II"/>
</dbReference>
<dbReference type="GO" id="GO:0005829">
    <property type="term" value="C:cytosol"/>
    <property type="evidence" value="ECO:0007669"/>
    <property type="project" value="TreeGrafter"/>
</dbReference>
<evidence type="ECO:0000256" key="2">
    <source>
        <dbReference type="ARBA" id="ARBA00001936"/>
    </source>
</evidence>
<evidence type="ECO:0000256" key="6">
    <source>
        <dbReference type="ARBA" id="ARBA00013152"/>
    </source>
</evidence>
<dbReference type="PANTHER" id="PTHR43522:SF2">
    <property type="entry name" value="TRANSKETOLASE 1-RELATED"/>
    <property type="match status" value="1"/>
</dbReference>
<evidence type="ECO:0000256" key="17">
    <source>
        <dbReference type="PIRSR" id="PIRSR605478-4"/>
    </source>
</evidence>
<evidence type="ECO:0000256" key="14">
    <source>
        <dbReference type="PIRSR" id="PIRSR605478-1"/>
    </source>
</evidence>
<evidence type="ECO:0000256" key="9">
    <source>
        <dbReference type="ARBA" id="ARBA00022837"/>
    </source>
</evidence>
<evidence type="ECO:0000256" key="12">
    <source>
        <dbReference type="ARBA" id="ARBA00049473"/>
    </source>
</evidence>
<dbReference type="EC" id="2.2.1.1" evidence="6 13"/>
<comment type="cofactor">
    <cofactor evidence="16">
        <name>thiamine diphosphate</name>
        <dbReference type="ChEBI" id="CHEBI:58937"/>
    </cofactor>
    <text evidence="16">Binds 1 thiamine pyrophosphate per subunit. During the reaction, the substrate forms a covalent intermediate with the cofactor.</text>
</comment>
<dbReference type="InterPro" id="IPR005474">
    <property type="entry name" value="Transketolase_N"/>
</dbReference>
<feature type="active site" description="Proton donor" evidence="14">
    <location>
        <position position="415"/>
    </location>
</feature>
<comment type="catalytic activity">
    <reaction evidence="12">
        <text>D-sedoheptulose 7-phosphate + D-glyceraldehyde 3-phosphate = aldehydo-D-ribose 5-phosphate + D-xylulose 5-phosphate</text>
        <dbReference type="Rhea" id="RHEA:10508"/>
        <dbReference type="ChEBI" id="CHEBI:57483"/>
        <dbReference type="ChEBI" id="CHEBI:57737"/>
        <dbReference type="ChEBI" id="CHEBI:58273"/>
        <dbReference type="ChEBI" id="CHEBI:59776"/>
        <dbReference type="EC" id="2.2.1.1"/>
    </reaction>
</comment>
<dbReference type="AlphaFoldDB" id="A0A840ASQ7"/>
<evidence type="ECO:0000256" key="8">
    <source>
        <dbReference type="ARBA" id="ARBA00022723"/>
    </source>
</evidence>
<dbReference type="InterPro" id="IPR055152">
    <property type="entry name" value="Transketolase-like_C_2"/>
</dbReference>
<keyword evidence="11 16" id="KW-0786">Thiamine pyrophosphate</keyword>
<comment type="similarity">
    <text evidence="4">Belongs to the transketolase family.</text>
</comment>
<keyword evidence="9" id="KW-0106">Calcium</keyword>
<dbReference type="InterPro" id="IPR029061">
    <property type="entry name" value="THDP-binding"/>
</dbReference>
<dbReference type="InterPro" id="IPR033247">
    <property type="entry name" value="Transketolase_fam"/>
</dbReference>
<accession>A0A840ASQ7</accession>
<dbReference type="EMBL" id="JACIDS010000006">
    <property type="protein sequence ID" value="MBB3933430.1"/>
    <property type="molecule type" value="Genomic_DNA"/>
</dbReference>
<feature type="binding site" evidence="15">
    <location>
        <position position="28"/>
    </location>
    <ligand>
        <name>substrate</name>
    </ligand>
</feature>
<dbReference type="CDD" id="cd02012">
    <property type="entry name" value="TPP_TK"/>
    <property type="match status" value="1"/>
</dbReference>
<keyword evidence="21" id="KW-1185">Reference proteome</keyword>
<dbReference type="Pfam" id="PF22613">
    <property type="entry name" value="Transketolase_C_1"/>
    <property type="match status" value="1"/>
</dbReference>
<feature type="site" description="Important for catalytic activity" evidence="18">
    <location>
        <position position="263"/>
    </location>
</feature>
<dbReference type="PROSITE" id="PS00801">
    <property type="entry name" value="TRANSKETOLASE_1"/>
    <property type="match status" value="1"/>
</dbReference>
<feature type="binding site" evidence="16">
    <location>
        <position position="68"/>
    </location>
    <ligand>
        <name>thiamine diphosphate</name>
        <dbReference type="ChEBI" id="CHEBI:58937"/>
    </ligand>
</feature>
<gene>
    <name evidence="20" type="ORF">GGR25_004503</name>
</gene>
<dbReference type="FunFam" id="3.40.50.970:FF:000004">
    <property type="entry name" value="Transketolase"/>
    <property type="match status" value="1"/>
</dbReference>
<protein>
    <recommendedName>
        <fullName evidence="6 13">Transketolase</fullName>
        <ecNumber evidence="6 13">2.2.1.1</ecNumber>
    </recommendedName>
</protein>
<comment type="cofactor">
    <cofactor evidence="1">
        <name>Ca(2+)</name>
        <dbReference type="ChEBI" id="CHEBI:29108"/>
    </cofactor>
</comment>